<dbReference type="GO" id="GO:0010181">
    <property type="term" value="F:FMN binding"/>
    <property type="evidence" value="ECO:0007669"/>
    <property type="project" value="InterPro"/>
</dbReference>
<evidence type="ECO:0000259" key="3">
    <source>
        <dbReference type="SMART" id="SM00903"/>
    </source>
</evidence>
<feature type="compositionally biased region" description="Polar residues" evidence="2">
    <location>
        <begin position="66"/>
        <end position="84"/>
    </location>
</feature>
<dbReference type="InterPro" id="IPR050268">
    <property type="entry name" value="NADH-dep_flavin_reductase"/>
</dbReference>
<evidence type="ECO:0000256" key="1">
    <source>
        <dbReference type="ARBA" id="ARBA00023002"/>
    </source>
</evidence>
<dbReference type="SUPFAM" id="SSF50475">
    <property type="entry name" value="FMN-binding split barrel"/>
    <property type="match status" value="1"/>
</dbReference>
<evidence type="ECO:0000313" key="4">
    <source>
        <dbReference type="EMBL" id="QRD01292.1"/>
    </source>
</evidence>
<dbReference type="InterPro" id="IPR002563">
    <property type="entry name" value="Flavin_Rdtase-like_dom"/>
</dbReference>
<proteinExistence type="predicted"/>
<reference evidence="5" key="1">
    <citation type="journal article" date="2021" name="BMC Genomics">
        <title>Chromosome-level genome assembly and manually-curated proteome of model necrotroph Parastagonospora nodorum Sn15 reveals a genome-wide trove of candidate effector homologs, and redundancy of virulence-related functions within an accessory chromosome.</title>
        <authorList>
            <person name="Bertazzoni S."/>
            <person name="Jones D.A.B."/>
            <person name="Phan H.T."/>
            <person name="Tan K.-C."/>
            <person name="Hane J.K."/>
        </authorList>
    </citation>
    <scope>NUCLEOTIDE SEQUENCE [LARGE SCALE GENOMIC DNA]</scope>
    <source>
        <strain evidence="5">SN15 / ATCC MYA-4574 / FGSC 10173)</strain>
    </source>
</reference>
<feature type="domain" description="Flavin reductase like" evidence="3">
    <location>
        <begin position="124"/>
        <end position="295"/>
    </location>
</feature>
<evidence type="ECO:0000256" key="2">
    <source>
        <dbReference type="SAM" id="MobiDB-lite"/>
    </source>
</evidence>
<dbReference type="AlphaFoldDB" id="A0A7U2F9R2"/>
<feature type="region of interest" description="Disordered" evidence="2">
    <location>
        <begin position="62"/>
        <end position="93"/>
    </location>
</feature>
<dbReference type="OrthoDB" id="2015405at2759"/>
<dbReference type="EMBL" id="CP069034">
    <property type="protein sequence ID" value="QRD01292.1"/>
    <property type="molecule type" value="Genomic_DNA"/>
</dbReference>
<sequence length="793" mass="88902">MTLAQRPASRFFAAFYRWSRYTQRSPLCASSPPHYRPRQQLPTGILNHKYHATQLLCQQDQLQPQTSDTETQSAIVQDAGNETTGQKRPDTDSGLATIMEEIPIEVDEADVEAERLQQNVRQLMRNVPSSVAVITVHSYDSELKMNVPMGVAVSSLSTVTLDPPLISFNVKEPSKTLDAIRAAEGRFRIHFPAGNRGGAAMVDLFTRGNHPDAYNMRIKKLRLLVPGFSSAIKYLETPSKAPQISSDSVRAAMECTLTQEFSVADHVIVVAKVDSMENRAPGSRTILYVDGSYIRPDGTLITIPNDQAADIQSTWSVWDHRLFPGEEERRNYLEQTKSVIKAKPRLLESGKEAIRDLEAMLPMSPGTWGINLEQLIDQCRREAGMPSNLSASLQESSVLSDFYGRLTPSDRSKIVERAKNLVATNSDYLGQNFRIFLQHLSVSTGSIDLLPSDLAKPLRAHGLLVPFIPRVQHTSLNRRDYNLQYLEQVEVRLVEHLAALGHEKAVVTRLAQAMEAIGEHRQVSTYFRKSRARLYAAASPELFGPSKIDIAGEVSKEETRVIISRVIRHMQVDNPTTFRKRVHNDSHETLRLLGIHPCITGFDAEFFFGKLQHIYTTSHSIRENASRVEEMLKPWFDATIGWEDFETRVKSFVQKEPMRAMSWSTRDKLAAMGLSWEAVLDVPSSSDKQPLNGGHVLNTLVAKELKALHGKGPEELSQAIALYLKQEYNFDVDPEAPAIVPLTISRVKSATQKDSGVVRNSKRTGRFQKMLEKKAAAKESNRKGKEEQAKEGE</sequence>
<dbReference type="Gene3D" id="2.30.110.10">
    <property type="entry name" value="Electron Transport, Fmn-binding Protein, Chain A"/>
    <property type="match status" value="1"/>
</dbReference>
<dbReference type="SMART" id="SM00903">
    <property type="entry name" value="Flavin_Reduct"/>
    <property type="match status" value="1"/>
</dbReference>
<keyword evidence="5" id="KW-1185">Reference proteome</keyword>
<dbReference type="PANTHER" id="PTHR30466:SF1">
    <property type="entry name" value="FMN REDUCTASE (NADH) RUTF"/>
    <property type="match status" value="1"/>
</dbReference>
<organism evidence="4 5">
    <name type="scientific">Phaeosphaeria nodorum (strain SN15 / ATCC MYA-4574 / FGSC 10173)</name>
    <name type="common">Glume blotch fungus</name>
    <name type="synonym">Parastagonospora nodorum</name>
    <dbReference type="NCBI Taxonomy" id="321614"/>
    <lineage>
        <taxon>Eukaryota</taxon>
        <taxon>Fungi</taxon>
        <taxon>Dikarya</taxon>
        <taxon>Ascomycota</taxon>
        <taxon>Pezizomycotina</taxon>
        <taxon>Dothideomycetes</taxon>
        <taxon>Pleosporomycetidae</taxon>
        <taxon>Pleosporales</taxon>
        <taxon>Pleosporineae</taxon>
        <taxon>Phaeosphaeriaceae</taxon>
        <taxon>Parastagonospora</taxon>
    </lineage>
</organism>
<evidence type="ECO:0000313" key="5">
    <source>
        <dbReference type="Proteomes" id="UP000663193"/>
    </source>
</evidence>
<dbReference type="InterPro" id="IPR012349">
    <property type="entry name" value="Split_barrel_FMN-bd"/>
</dbReference>
<feature type="compositionally biased region" description="Basic and acidic residues" evidence="2">
    <location>
        <begin position="769"/>
        <end position="793"/>
    </location>
</feature>
<dbReference type="Pfam" id="PF01613">
    <property type="entry name" value="Flavin_Reduct"/>
    <property type="match status" value="1"/>
</dbReference>
<dbReference type="Proteomes" id="UP000663193">
    <property type="component" value="Chromosome 12"/>
</dbReference>
<dbReference type="GO" id="GO:0016491">
    <property type="term" value="F:oxidoreductase activity"/>
    <property type="evidence" value="ECO:0007669"/>
    <property type="project" value="UniProtKB-KW"/>
</dbReference>
<name>A0A7U2F9R2_PHANO</name>
<gene>
    <name evidence="4" type="ORF">JI435_119740</name>
</gene>
<protein>
    <recommendedName>
        <fullName evidence="3">Flavin reductase like domain-containing protein</fullName>
    </recommendedName>
</protein>
<accession>A0A7U2F9R2</accession>
<keyword evidence="1" id="KW-0560">Oxidoreductase</keyword>
<feature type="region of interest" description="Disordered" evidence="2">
    <location>
        <begin position="751"/>
        <end position="793"/>
    </location>
</feature>
<dbReference type="VEuPathDB" id="FungiDB:JI435_119740"/>
<dbReference type="PANTHER" id="PTHR30466">
    <property type="entry name" value="FLAVIN REDUCTASE"/>
    <property type="match status" value="1"/>
</dbReference>